<feature type="region of interest" description="Disordered" evidence="1">
    <location>
        <begin position="1"/>
        <end position="21"/>
    </location>
</feature>
<dbReference type="RefSeq" id="WP_350718522.1">
    <property type="nucleotide sequence ID" value="NZ_JBEPCO010000011.1"/>
</dbReference>
<proteinExistence type="predicted"/>
<reference evidence="2 3" key="1">
    <citation type="submission" date="2024-06" db="EMBL/GenBank/DDBJ databases">
        <title>The Natural Products Discovery Center: Release of the First 8490 Sequenced Strains for Exploring Actinobacteria Biosynthetic Diversity.</title>
        <authorList>
            <person name="Kalkreuter E."/>
            <person name="Kautsar S.A."/>
            <person name="Yang D."/>
            <person name="Bader C.D."/>
            <person name="Teijaro C.N."/>
            <person name="Fluegel L."/>
            <person name="Davis C.M."/>
            <person name="Simpson J.R."/>
            <person name="Lauterbach L."/>
            <person name="Steele A.D."/>
            <person name="Gui C."/>
            <person name="Meng S."/>
            <person name="Li G."/>
            <person name="Viehrig K."/>
            <person name="Ye F."/>
            <person name="Su P."/>
            <person name="Kiefer A.F."/>
            <person name="Nichols A."/>
            <person name="Cepeda A.J."/>
            <person name="Yan W."/>
            <person name="Fan B."/>
            <person name="Jiang Y."/>
            <person name="Adhikari A."/>
            <person name="Zheng C.-J."/>
            <person name="Schuster L."/>
            <person name="Cowan T.M."/>
            <person name="Smanski M.J."/>
            <person name="Chevrette M.G."/>
            <person name="De Carvalho L.P.S."/>
            <person name="Shen B."/>
        </authorList>
    </citation>
    <scope>NUCLEOTIDE SEQUENCE [LARGE SCALE GENOMIC DNA]</scope>
    <source>
        <strain evidence="2 3">NPDC000632</strain>
    </source>
</reference>
<accession>A0ABV1VJS0</accession>
<dbReference type="Proteomes" id="UP001490330">
    <property type="component" value="Unassembled WGS sequence"/>
</dbReference>
<name>A0ABV1VJS0_9ACTN</name>
<evidence type="ECO:0000313" key="3">
    <source>
        <dbReference type="Proteomes" id="UP001490330"/>
    </source>
</evidence>
<sequence length="77" mass="7734">MPTAAAPPPAAGHPRDLAELPAGCVDDPARVSVDAPRRVAPAHDASPYLFTPQAVVRAATAAEVGALMAGARPRACP</sequence>
<dbReference type="EMBL" id="JBEPCV010000024">
    <property type="protein sequence ID" value="MER6906742.1"/>
    <property type="molecule type" value="Genomic_DNA"/>
</dbReference>
<gene>
    <name evidence="2" type="ORF">ABT322_23985</name>
</gene>
<evidence type="ECO:0000256" key="1">
    <source>
        <dbReference type="SAM" id="MobiDB-lite"/>
    </source>
</evidence>
<evidence type="ECO:0000313" key="2">
    <source>
        <dbReference type="EMBL" id="MER6906742.1"/>
    </source>
</evidence>
<feature type="compositionally biased region" description="Pro residues" evidence="1">
    <location>
        <begin position="1"/>
        <end position="11"/>
    </location>
</feature>
<keyword evidence="3" id="KW-1185">Reference proteome</keyword>
<comment type="caution">
    <text evidence="2">The sequence shown here is derived from an EMBL/GenBank/DDBJ whole genome shotgun (WGS) entry which is preliminary data.</text>
</comment>
<protein>
    <submittedName>
        <fullName evidence="2">Uncharacterized protein</fullName>
    </submittedName>
</protein>
<organism evidence="2 3">
    <name type="scientific">Streptomyces flaveolus</name>
    <dbReference type="NCBI Taxonomy" id="67297"/>
    <lineage>
        <taxon>Bacteria</taxon>
        <taxon>Bacillati</taxon>
        <taxon>Actinomycetota</taxon>
        <taxon>Actinomycetes</taxon>
        <taxon>Kitasatosporales</taxon>
        <taxon>Streptomycetaceae</taxon>
        <taxon>Streptomyces</taxon>
    </lineage>
</organism>